<name>A0A383UUE7_BLUHO</name>
<evidence type="ECO:0000313" key="2">
    <source>
        <dbReference type="Proteomes" id="UP000275772"/>
    </source>
</evidence>
<dbReference type="VEuPathDB" id="FungiDB:BLGHR1_14758"/>
<evidence type="ECO:0000313" key="1">
    <source>
        <dbReference type="EMBL" id="SZF03963.1"/>
    </source>
</evidence>
<proteinExistence type="predicted"/>
<dbReference type="EMBL" id="UNSH01000060">
    <property type="protein sequence ID" value="SZF03963.1"/>
    <property type="molecule type" value="Genomic_DNA"/>
</dbReference>
<gene>
    <name evidence="1" type="ORF">BLGHR1_14758</name>
</gene>
<organism evidence="1 2">
    <name type="scientific">Blumeria hordei</name>
    <name type="common">Barley powdery mildew</name>
    <name type="synonym">Blumeria graminis f. sp. hordei</name>
    <dbReference type="NCBI Taxonomy" id="2867405"/>
    <lineage>
        <taxon>Eukaryota</taxon>
        <taxon>Fungi</taxon>
        <taxon>Dikarya</taxon>
        <taxon>Ascomycota</taxon>
        <taxon>Pezizomycotina</taxon>
        <taxon>Leotiomycetes</taxon>
        <taxon>Erysiphales</taxon>
        <taxon>Erysiphaceae</taxon>
        <taxon>Blumeria</taxon>
    </lineage>
</organism>
<protein>
    <submittedName>
        <fullName evidence="1">Uncharacterized protein</fullName>
    </submittedName>
</protein>
<sequence length="46" mass="5135">MSPQEPLLILSPGIEIYEWVSNVQSALVNNDCLEHVFHNVPGFEPA</sequence>
<dbReference type="Proteomes" id="UP000275772">
    <property type="component" value="Unassembled WGS sequence"/>
</dbReference>
<dbReference type="AlphaFoldDB" id="A0A383UUE7"/>
<reference evidence="1 2" key="1">
    <citation type="submission" date="2017-11" db="EMBL/GenBank/DDBJ databases">
        <authorList>
            <person name="Kracher B."/>
        </authorList>
    </citation>
    <scope>NUCLEOTIDE SEQUENCE [LARGE SCALE GENOMIC DNA]</scope>
    <source>
        <strain evidence="1 2">RACE1</strain>
    </source>
</reference>
<accession>A0A383UUE7</accession>